<feature type="compositionally biased region" description="Gly residues" evidence="1">
    <location>
        <begin position="1"/>
        <end position="10"/>
    </location>
</feature>
<evidence type="ECO:0000256" key="1">
    <source>
        <dbReference type="SAM" id="MobiDB-lite"/>
    </source>
</evidence>
<feature type="region of interest" description="Disordered" evidence="1">
    <location>
        <begin position="1"/>
        <end position="107"/>
    </location>
</feature>
<dbReference type="AlphaFoldDB" id="A0A914XAU2"/>
<evidence type="ECO:0000313" key="2">
    <source>
        <dbReference type="Proteomes" id="UP000887566"/>
    </source>
</evidence>
<protein>
    <submittedName>
        <fullName evidence="3">Uncharacterized protein</fullName>
    </submittedName>
</protein>
<sequence length="188" mass="20274">MARNLTGGGRAATAPMSPATTVMTEALELSDAAHGIPGGIETGDGESSARARSSLSSGASLEMPSSRRAVESEEEALLENESTQSTQASQDRPGQTSSSQKRKKRIRHDVRNIYAQMPLSVKIHNDHRRLIDQEIALAKARLSLVSLLTAHTKLKMFALLKNMTPTEIETAYAIEVPSEDVFMAGIDN</sequence>
<feature type="compositionally biased region" description="Low complexity" evidence="1">
    <location>
        <begin position="45"/>
        <end position="62"/>
    </location>
</feature>
<organism evidence="2 3">
    <name type="scientific">Plectus sambesii</name>
    <dbReference type="NCBI Taxonomy" id="2011161"/>
    <lineage>
        <taxon>Eukaryota</taxon>
        <taxon>Metazoa</taxon>
        <taxon>Ecdysozoa</taxon>
        <taxon>Nematoda</taxon>
        <taxon>Chromadorea</taxon>
        <taxon>Plectida</taxon>
        <taxon>Plectina</taxon>
        <taxon>Plectoidea</taxon>
        <taxon>Plectidae</taxon>
        <taxon>Plectus</taxon>
    </lineage>
</organism>
<dbReference type="WBParaSite" id="PSAMB.scaffold7570size7435.g30250.t1">
    <property type="protein sequence ID" value="PSAMB.scaffold7570size7435.g30250.t1"/>
    <property type="gene ID" value="PSAMB.scaffold7570size7435.g30250"/>
</dbReference>
<evidence type="ECO:0000313" key="3">
    <source>
        <dbReference type="WBParaSite" id="PSAMB.scaffold7570size7435.g30250.t1"/>
    </source>
</evidence>
<accession>A0A914XAU2</accession>
<keyword evidence="2" id="KW-1185">Reference proteome</keyword>
<dbReference type="Proteomes" id="UP000887566">
    <property type="component" value="Unplaced"/>
</dbReference>
<proteinExistence type="predicted"/>
<name>A0A914XAU2_9BILA</name>
<reference evidence="3" key="1">
    <citation type="submission" date="2022-11" db="UniProtKB">
        <authorList>
            <consortium name="WormBaseParasite"/>
        </authorList>
    </citation>
    <scope>IDENTIFICATION</scope>
</reference>
<feature type="compositionally biased region" description="Polar residues" evidence="1">
    <location>
        <begin position="83"/>
        <end position="99"/>
    </location>
</feature>